<name>A0ABQ5B4X4_9ASTR</name>
<organism evidence="2 3">
    <name type="scientific">Tanacetum coccineum</name>
    <dbReference type="NCBI Taxonomy" id="301880"/>
    <lineage>
        <taxon>Eukaryota</taxon>
        <taxon>Viridiplantae</taxon>
        <taxon>Streptophyta</taxon>
        <taxon>Embryophyta</taxon>
        <taxon>Tracheophyta</taxon>
        <taxon>Spermatophyta</taxon>
        <taxon>Magnoliopsida</taxon>
        <taxon>eudicotyledons</taxon>
        <taxon>Gunneridae</taxon>
        <taxon>Pentapetalae</taxon>
        <taxon>asterids</taxon>
        <taxon>campanulids</taxon>
        <taxon>Asterales</taxon>
        <taxon>Asteraceae</taxon>
        <taxon>Asteroideae</taxon>
        <taxon>Anthemideae</taxon>
        <taxon>Anthemidinae</taxon>
        <taxon>Tanacetum</taxon>
    </lineage>
</organism>
<feature type="region of interest" description="Disordered" evidence="1">
    <location>
        <begin position="1"/>
        <end position="24"/>
    </location>
</feature>
<feature type="compositionally biased region" description="Basic and acidic residues" evidence="1">
    <location>
        <begin position="1"/>
        <end position="10"/>
    </location>
</feature>
<dbReference type="Proteomes" id="UP001151760">
    <property type="component" value="Unassembled WGS sequence"/>
</dbReference>
<protein>
    <submittedName>
        <fullName evidence="2">Uncharacterized protein</fullName>
    </submittedName>
</protein>
<comment type="caution">
    <text evidence="2">The sequence shown here is derived from an EMBL/GenBank/DDBJ whole genome shotgun (WGS) entry which is preliminary data.</text>
</comment>
<gene>
    <name evidence="2" type="ORF">Tco_0856832</name>
</gene>
<keyword evidence="3" id="KW-1185">Reference proteome</keyword>
<evidence type="ECO:0000313" key="3">
    <source>
        <dbReference type="Proteomes" id="UP001151760"/>
    </source>
</evidence>
<dbReference type="EMBL" id="BQNB010012937">
    <property type="protein sequence ID" value="GJT09790.1"/>
    <property type="molecule type" value="Genomic_DNA"/>
</dbReference>
<reference evidence="2" key="1">
    <citation type="journal article" date="2022" name="Int. J. Mol. Sci.">
        <title>Draft Genome of Tanacetum Coccineum: Genomic Comparison of Closely Related Tanacetum-Family Plants.</title>
        <authorList>
            <person name="Yamashiro T."/>
            <person name="Shiraishi A."/>
            <person name="Nakayama K."/>
            <person name="Satake H."/>
        </authorList>
    </citation>
    <scope>NUCLEOTIDE SEQUENCE</scope>
</reference>
<feature type="region of interest" description="Disordered" evidence="1">
    <location>
        <begin position="67"/>
        <end position="119"/>
    </location>
</feature>
<feature type="region of interest" description="Disordered" evidence="1">
    <location>
        <begin position="184"/>
        <end position="214"/>
    </location>
</feature>
<feature type="compositionally biased region" description="Polar residues" evidence="1">
    <location>
        <begin position="12"/>
        <end position="24"/>
    </location>
</feature>
<proteinExistence type="predicted"/>
<evidence type="ECO:0000256" key="1">
    <source>
        <dbReference type="SAM" id="MobiDB-lite"/>
    </source>
</evidence>
<reference evidence="2" key="2">
    <citation type="submission" date="2022-01" db="EMBL/GenBank/DDBJ databases">
        <authorList>
            <person name="Yamashiro T."/>
            <person name="Shiraishi A."/>
            <person name="Satake H."/>
            <person name="Nakayama K."/>
        </authorList>
    </citation>
    <scope>NUCLEOTIDE SEQUENCE</scope>
</reference>
<feature type="compositionally biased region" description="Basic and acidic residues" evidence="1">
    <location>
        <begin position="185"/>
        <end position="214"/>
    </location>
</feature>
<accession>A0ABQ5B4X4</accession>
<feature type="compositionally biased region" description="Basic and acidic residues" evidence="1">
    <location>
        <begin position="90"/>
        <end position="119"/>
    </location>
</feature>
<sequence length="306" mass="35085">MRRLKTKDDSVPTPSNDLPLSGEDSMQLSELMLLCTNLQKQVLDLEKTNDAQAKEIAALKKRVQKLERKKKLRPTGLQRLRKVSQSSRVESSEDKDSLGDHEDESKQGRSIEDIDKDADVSLVDDTQGGEKIQVCFDKDLARNLQAQLSWSELIEEERLARKQEEEANIALIESSDNTQAMMEVVKSKKETEESSKGTGDELESDKTKKVKSSEEKAKGSRKKIIVIVEYKLLKEGIMAHYQLIRADGSSKRYSSMIRMLQDIDREDLQTLWKLVKTKHGDIRPEDEHERVLWGDLKVMFEPNKRE</sequence>
<evidence type="ECO:0000313" key="2">
    <source>
        <dbReference type="EMBL" id="GJT09790.1"/>
    </source>
</evidence>